<evidence type="ECO:0000313" key="3">
    <source>
        <dbReference type="EMBL" id="KRK76266.1"/>
    </source>
</evidence>
<comment type="similarity">
    <text evidence="1">Belongs to the asp23 family.</text>
</comment>
<dbReference type="InterPro" id="IPR005531">
    <property type="entry name" value="Asp23"/>
</dbReference>
<gene>
    <name evidence="3" type="ORF">FD30_GL001438</name>
</gene>
<dbReference type="AlphaFoldDB" id="A0A0R1K8N0"/>
<proteinExistence type="inferred from homology"/>
<comment type="caution">
    <text evidence="3">The sequence shown here is derived from an EMBL/GenBank/DDBJ whole genome shotgun (WGS) entry which is preliminary data.</text>
</comment>
<dbReference type="STRING" id="1423773.FD30_GL001438"/>
<dbReference type="PATRIC" id="fig|1423773.3.peg.1475"/>
<dbReference type="PANTHER" id="PTHR34297">
    <property type="entry name" value="HYPOTHETICAL CYTOSOLIC PROTEIN-RELATED"/>
    <property type="match status" value="1"/>
</dbReference>
<dbReference type="OrthoDB" id="9808942at2"/>
<dbReference type="RefSeq" id="WP_056944008.1">
    <property type="nucleotide sequence ID" value="NZ_AZDT01000021.1"/>
</dbReference>
<evidence type="ECO:0000256" key="2">
    <source>
        <dbReference type="ARBA" id="ARBA00039575"/>
    </source>
</evidence>
<dbReference type="Proteomes" id="UP000051162">
    <property type="component" value="Unassembled WGS sequence"/>
</dbReference>
<sequence>MTDTPTLKTKLTFEDDVIKKLAGWASRNVDGVLALDGGMLSNLTNRFRSDADPTQGVDAQVGEKQVALALTVTIEYGKDMRQIFTQLCQRIKQDVERYTGLDVVELNVHVNDVMTKADWQAQAAGKPNSQHATDSPEVA</sequence>
<dbReference type="EMBL" id="AZDT01000021">
    <property type="protein sequence ID" value="KRK76266.1"/>
    <property type="molecule type" value="Genomic_DNA"/>
</dbReference>
<accession>A0A0R1K8N0</accession>
<dbReference type="PANTHER" id="PTHR34297:SF3">
    <property type="entry name" value="ALKALINE SHOCK PROTEIN 23"/>
    <property type="match status" value="1"/>
</dbReference>
<evidence type="ECO:0000256" key="1">
    <source>
        <dbReference type="ARBA" id="ARBA00005721"/>
    </source>
</evidence>
<protein>
    <recommendedName>
        <fullName evidence="2">Stress response regulator gls24 homolog</fullName>
    </recommendedName>
</protein>
<dbReference type="GeneID" id="84781980"/>
<organism evidence="3 4">
    <name type="scientific">Levilactobacillus namurensis DSM 19117</name>
    <dbReference type="NCBI Taxonomy" id="1423773"/>
    <lineage>
        <taxon>Bacteria</taxon>
        <taxon>Bacillati</taxon>
        <taxon>Bacillota</taxon>
        <taxon>Bacilli</taxon>
        <taxon>Lactobacillales</taxon>
        <taxon>Lactobacillaceae</taxon>
        <taxon>Levilactobacillus</taxon>
    </lineage>
</organism>
<keyword evidence="4" id="KW-1185">Reference proteome</keyword>
<name>A0A0R1K8N0_9LACO</name>
<reference evidence="3 4" key="1">
    <citation type="journal article" date="2015" name="Genome Announc.">
        <title>Expanding the biotechnology potential of lactobacilli through comparative genomics of 213 strains and associated genera.</title>
        <authorList>
            <person name="Sun Z."/>
            <person name="Harris H.M."/>
            <person name="McCann A."/>
            <person name="Guo C."/>
            <person name="Argimon S."/>
            <person name="Zhang W."/>
            <person name="Yang X."/>
            <person name="Jeffery I.B."/>
            <person name="Cooney J.C."/>
            <person name="Kagawa T.F."/>
            <person name="Liu W."/>
            <person name="Song Y."/>
            <person name="Salvetti E."/>
            <person name="Wrobel A."/>
            <person name="Rasinkangas P."/>
            <person name="Parkhill J."/>
            <person name="Rea M.C."/>
            <person name="O'Sullivan O."/>
            <person name="Ritari J."/>
            <person name="Douillard F.P."/>
            <person name="Paul Ross R."/>
            <person name="Yang R."/>
            <person name="Briner A.E."/>
            <person name="Felis G.E."/>
            <person name="de Vos W.M."/>
            <person name="Barrangou R."/>
            <person name="Klaenhammer T.R."/>
            <person name="Caufield P.W."/>
            <person name="Cui Y."/>
            <person name="Zhang H."/>
            <person name="O'Toole P.W."/>
        </authorList>
    </citation>
    <scope>NUCLEOTIDE SEQUENCE [LARGE SCALE GENOMIC DNA]</scope>
    <source>
        <strain evidence="3 4">DSM 19117</strain>
    </source>
</reference>
<evidence type="ECO:0000313" key="4">
    <source>
        <dbReference type="Proteomes" id="UP000051162"/>
    </source>
</evidence>
<dbReference type="Pfam" id="PF03780">
    <property type="entry name" value="Asp23"/>
    <property type="match status" value="1"/>
</dbReference>